<organism evidence="2 3">
    <name type="scientific">Daphnia pulex</name>
    <name type="common">Water flea</name>
    <dbReference type="NCBI Taxonomy" id="6669"/>
    <lineage>
        <taxon>Eukaryota</taxon>
        <taxon>Metazoa</taxon>
        <taxon>Ecdysozoa</taxon>
        <taxon>Arthropoda</taxon>
        <taxon>Crustacea</taxon>
        <taxon>Branchiopoda</taxon>
        <taxon>Diplostraca</taxon>
        <taxon>Cladocera</taxon>
        <taxon>Anomopoda</taxon>
        <taxon>Daphniidae</taxon>
        <taxon>Daphnia</taxon>
    </lineage>
</organism>
<name>E9HXZ3_DAPPU</name>
<dbReference type="Proteomes" id="UP000000305">
    <property type="component" value="Unassembled WGS sequence"/>
</dbReference>
<dbReference type="InParanoid" id="E9HXZ3"/>
<keyword evidence="3" id="KW-1185">Reference proteome</keyword>
<accession>E9HXZ3</accession>
<reference evidence="2 3" key="1">
    <citation type="journal article" date="2011" name="Science">
        <title>The ecoresponsive genome of Daphnia pulex.</title>
        <authorList>
            <person name="Colbourne J.K."/>
            <person name="Pfrender M.E."/>
            <person name="Gilbert D."/>
            <person name="Thomas W.K."/>
            <person name="Tucker A."/>
            <person name="Oakley T.H."/>
            <person name="Tokishita S."/>
            <person name="Aerts A."/>
            <person name="Arnold G.J."/>
            <person name="Basu M.K."/>
            <person name="Bauer D.J."/>
            <person name="Caceres C.E."/>
            <person name="Carmel L."/>
            <person name="Casola C."/>
            <person name="Choi J.H."/>
            <person name="Detter J.C."/>
            <person name="Dong Q."/>
            <person name="Dusheyko S."/>
            <person name="Eads B.D."/>
            <person name="Frohlich T."/>
            <person name="Geiler-Samerotte K.A."/>
            <person name="Gerlach D."/>
            <person name="Hatcher P."/>
            <person name="Jogdeo S."/>
            <person name="Krijgsveld J."/>
            <person name="Kriventseva E.V."/>
            <person name="Kultz D."/>
            <person name="Laforsch C."/>
            <person name="Lindquist E."/>
            <person name="Lopez J."/>
            <person name="Manak J.R."/>
            <person name="Muller J."/>
            <person name="Pangilinan J."/>
            <person name="Patwardhan R.P."/>
            <person name="Pitluck S."/>
            <person name="Pritham E.J."/>
            <person name="Rechtsteiner A."/>
            <person name="Rho M."/>
            <person name="Rogozin I.B."/>
            <person name="Sakarya O."/>
            <person name="Salamov A."/>
            <person name="Schaack S."/>
            <person name="Shapiro H."/>
            <person name="Shiga Y."/>
            <person name="Skalitzky C."/>
            <person name="Smith Z."/>
            <person name="Souvorov A."/>
            <person name="Sung W."/>
            <person name="Tang Z."/>
            <person name="Tsuchiya D."/>
            <person name="Tu H."/>
            <person name="Vos H."/>
            <person name="Wang M."/>
            <person name="Wolf Y.I."/>
            <person name="Yamagata H."/>
            <person name="Yamada T."/>
            <person name="Ye Y."/>
            <person name="Shaw J.R."/>
            <person name="Andrews J."/>
            <person name="Crease T.J."/>
            <person name="Tang H."/>
            <person name="Lucas S.M."/>
            <person name="Robertson H.M."/>
            <person name="Bork P."/>
            <person name="Koonin E.V."/>
            <person name="Zdobnov E.M."/>
            <person name="Grigoriev I.V."/>
            <person name="Lynch M."/>
            <person name="Boore J.L."/>
        </authorList>
    </citation>
    <scope>NUCLEOTIDE SEQUENCE [LARGE SCALE GENOMIC DNA]</scope>
</reference>
<evidence type="ECO:0000256" key="1">
    <source>
        <dbReference type="SAM" id="MobiDB-lite"/>
    </source>
</evidence>
<dbReference type="KEGG" id="dpx:DAPPUDRAFT_268538"/>
<feature type="compositionally biased region" description="Basic and acidic residues" evidence="1">
    <location>
        <begin position="1"/>
        <end position="12"/>
    </location>
</feature>
<gene>
    <name evidence="2" type="ORF">DAPPUDRAFT_268538</name>
</gene>
<dbReference type="HOGENOM" id="CLU_2869862_0_0_1"/>
<proteinExistence type="predicted"/>
<sequence length="64" mass="7598">MSLPDAHLDDHNFTIIRSNGNNRRNDDATQRRQCWPLVPQPRPFDVGQLPRQPERQFFPADWTQ</sequence>
<evidence type="ECO:0000313" key="2">
    <source>
        <dbReference type="EMBL" id="EFX63388.1"/>
    </source>
</evidence>
<feature type="region of interest" description="Disordered" evidence="1">
    <location>
        <begin position="1"/>
        <end position="64"/>
    </location>
</feature>
<dbReference type="AlphaFoldDB" id="E9HXZ3"/>
<dbReference type="EMBL" id="GL733090">
    <property type="protein sequence ID" value="EFX63388.1"/>
    <property type="molecule type" value="Genomic_DNA"/>
</dbReference>
<protein>
    <submittedName>
        <fullName evidence="2">Uncharacterized protein</fullName>
    </submittedName>
</protein>
<evidence type="ECO:0000313" key="3">
    <source>
        <dbReference type="Proteomes" id="UP000000305"/>
    </source>
</evidence>